<evidence type="ECO:0000313" key="2">
    <source>
        <dbReference type="EMBL" id="KAE9053929.1"/>
    </source>
</evidence>
<feature type="chain" id="PRO_5026005961" description="RxLR effector protein" evidence="1">
    <location>
        <begin position="33"/>
        <end position="59"/>
    </location>
</feature>
<dbReference type="AlphaFoldDB" id="A0A6G0JE54"/>
<evidence type="ECO:0000256" key="1">
    <source>
        <dbReference type="SAM" id="SignalP"/>
    </source>
</evidence>
<proteinExistence type="predicted"/>
<sequence>MTCIIDYRRCWCRFWGWSWRRFWGWIWRRSLGAVSIGNEDCDRGSSCSTLLRWPMMLLI</sequence>
<dbReference type="Proteomes" id="UP000488956">
    <property type="component" value="Unassembled WGS sequence"/>
</dbReference>
<dbReference type="EMBL" id="QXFX01010294">
    <property type="protein sequence ID" value="KAE9053929.1"/>
    <property type="molecule type" value="Genomic_DNA"/>
</dbReference>
<gene>
    <name evidence="2" type="ORF">PF010_g32732</name>
</gene>
<keyword evidence="1" id="KW-0732">Signal</keyword>
<name>A0A6G0JE54_9STRA</name>
<feature type="signal peptide" evidence="1">
    <location>
        <begin position="1"/>
        <end position="32"/>
    </location>
</feature>
<accession>A0A6G0JE54</accession>
<protein>
    <recommendedName>
        <fullName evidence="4">RxLR effector protein</fullName>
    </recommendedName>
</protein>
<evidence type="ECO:0000313" key="3">
    <source>
        <dbReference type="Proteomes" id="UP000488956"/>
    </source>
</evidence>
<organism evidence="2 3">
    <name type="scientific">Phytophthora fragariae</name>
    <dbReference type="NCBI Taxonomy" id="53985"/>
    <lineage>
        <taxon>Eukaryota</taxon>
        <taxon>Sar</taxon>
        <taxon>Stramenopiles</taxon>
        <taxon>Oomycota</taxon>
        <taxon>Peronosporomycetes</taxon>
        <taxon>Peronosporales</taxon>
        <taxon>Peronosporaceae</taxon>
        <taxon>Phytophthora</taxon>
    </lineage>
</organism>
<comment type="caution">
    <text evidence="2">The sequence shown here is derived from an EMBL/GenBank/DDBJ whole genome shotgun (WGS) entry which is preliminary data.</text>
</comment>
<evidence type="ECO:0008006" key="4">
    <source>
        <dbReference type="Google" id="ProtNLM"/>
    </source>
</evidence>
<reference evidence="2 3" key="1">
    <citation type="submission" date="2018-09" db="EMBL/GenBank/DDBJ databases">
        <title>Genomic investigation of the strawberry pathogen Phytophthora fragariae indicates pathogenicity is determined by transcriptional variation in three key races.</title>
        <authorList>
            <person name="Adams T.M."/>
            <person name="Armitage A.D."/>
            <person name="Sobczyk M.K."/>
            <person name="Bates H.J."/>
            <person name="Dunwell J.M."/>
            <person name="Nellist C.F."/>
            <person name="Harrison R.J."/>
        </authorList>
    </citation>
    <scope>NUCLEOTIDE SEQUENCE [LARGE SCALE GENOMIC DNA]</scope>
    <source>
        <strain evidence="2 3">ONT-3</strain>
    </source>
</reference>